<reference evidence="1 2" key="1">
    <citation type="submission" date="2019-08" db="EMBL/GenBank/DDBJ databases">
        <title>The genome of the soybean aphid Biotype 1, its phylome, world population structure and adaptation to the North American continent.</title>
        <authorList>
            <person name="Giordano R."/>
            <person name="Donthu R.K."/>
            <person name="Hernandez A.G."/>
            <person name="Wright C.L."/>
            <person name="Zimin A.V."/>
        </authorList>
    </citation>
    <scope>NUCLEOTIDE SEQUENCE [LARGE SCALE GENOMIC DNA]</scope>
    <source>
        <tissue evidence="1">Whole aphids</tissue>
    </source>
</reference>
<feature type="non-terminal residue" evidence="1">
    <location>
        <position position="236"/>
    </location>
</feature>
<dbReference type="AlphaFoldDB" id="A0A6G0TNM9"/>
<proteinExistence type="predicted"/>
<name>A0A6G0TNM9_APHGL</name>
<organism evidence="1 2">
    <name type="scientific">Aphis glycines</name>
    <name type="common">Soybean aphid</name>
    <dbReference type="NCBI Taxonomy" id="307491"/>
    <lineage>
        <taxon>Eukaryota</taxon>
        <taxon>Metazoa</taxon>
        <taxon>Ecdysozoa</taxon>
        <taxon>Arthropoda</taxon>
        <taxon>Hexapoda</taxon>
        <taxon>Insecta</taxon>
        <taxon>Pterygota</taxon>
        <taxon>Neoptera</taxon>
        <taxon>Paraneoptera</taxon>
        <taxon>Hemiptera</taxon>
        <taxon>Sternorrhyncha</taxon>
        <taxon>Aphidomorpha</taxon>
        <taxon>Aphidoidea</taxon>
        <taxon>Aphididae</taxon>
        <taxon>Aphidini</taxon>
        <taxon>Aphis</taxon>
        <taxon>Aphis</taxon>
    </lineage>
</organism>
<sequence>MFFQIEQPIRIRITFTLCDFFYSSNRGFRKGIEFFSNYKGISKLTFINNFCVDVSISCPAALIQWSTAIYTYGTNCNISFENAPITRTQSISDTNQIGSHINILVVCIQHEKQNTMSDLLKSIHLFAFLIILFPTNLAKYSYLTKPSSWQHKISSLFDHPKLIKWPELHYKNNEIIFPDEVYTEMIGFPTVFTDTNFVRSRITITGPPQGAAITTDVLMSISLHQYISEYISSFLE</sequence>
<accession>A0A6G0TNM9</accession>
<dbReference type="EMBL" id="VYZN01000025">
    <property type="protein sequence ID" value="KAE9535673.1"/>
    <property type="molecule type" value="Genomic_DNA"/>
</dbReference>
<evidence type="ECO:0000313" key="2">
    <source>
        <dbReference type="Proteomes" id="UP000475862"/>
    </source>
</evidence>
<gene>
    <name evidence="1" type="ORF">AGLY_007574</name>
</gene>
<comment type="caution">
    <text evidence="1">The sequence shown here is derived from an EMBL/GenBank/DDBJ whole genome shotgun (WGS) entry which is preliminary data.</text>
</comment>
<protein>
    <submittedName>
        <fullName evidence="1">Uncharacterized protein</fullName>
    </submittedName>
</protein>
<dbReference type="Proteomes" id="UP000475862">
    <property type="component" value="Unassembled WGS sequence"/>
</dbReference>
<evidence type="ECO:0000313" key="1">
    <source>
        <dbReference type="EMBL" id="KAE9535673.1"/>
    </source>
</evidence>
<keyword evidence="2" id="KW-1185">Reference proteome</keyword>